<sequence>MGNPPELLQVSSMIDFLAFCVEDKVNTTNSETLDFLALREALLKVKESNLEHFIVETDCKAVAECKSTESVHWRAGSILEDIRLTSLLNEEITIN</sequence>
<proteinExistence type="predicted"/>
<reference evidence="2" key="1">
    <citation type="submission" date="2013-01" db="EMBL/GenBank/DDBJ databases">
        <title>Draft Genome Sequence of a Mulberry Tree, Morus notabilis C.K. Schneid.</title>
        <authorList>
            <person name="He N."/>
            <person name="Zhao S."/>
        </authorList>
    </citation>
    <scope>NUCLEOTIDE SEQUENCE</scope>
</reference>
<keyword evidence="2" id="KW-1185">Reference proteome</keyword>
<gene>
    <name evidence="1" type="ORF">L484_012830</name>
</gene>
<dbReference type="Proteomes" id="UP000030645">
    <property type="component" value="Unassembled WGS sequence"/>
</dbReference>
<dbReference type="EMBL" id="KE344207">
    <property type="protein sequence ID" value="EXB54730.1"/>
    <property type="molecule type" value="Genomic_DNA"/>
</dbReference>
<name>W9R596_9ROSA</name>
<accession>W9R596</accession>
<dbReference type="AlphaFoldDB" id="W9R596"/>
<organism evidence="1 2">
    <name type="scientific">Morus notabilis</name>
    <dbReference type="NCBI Taxonomy" id="981085"/>
    <lineage>
        <taxon>Eukaryota</taxon>
        <taxon>Viridiplantae</taxon>
        <taxon>Streptophyta</taxon>
        <taxon>Embryophyta</taxon>
        <taxon>Tracheophyta</taxon>
        <taxon>Spermatophyta</taxon>
        <taxon>Magnoliopsida</taxon>
        <taxon>eudicotyledons</taxon>
        <taxon>Gunneridae</taxon>
        <taxon>Pentapetalae</taxon>
        <taxon>rosids</taxon>
        <taxon>fabids</taxon>
        <taxon>Rosales</taxon>
        <taxon>Moraceae</taxon>
        <taxon>Moreae</taxon>
        <taxon>Morus</taxon>
    </lineage>
</organism>
<evidence type="ECO:0000313" key="2">
    <source>
        <dbReference type="Proteomes" id="UP000030645"/>
    </source>
</evidence>
<protein>
    <submittedName>
        <fullName evidence="1">Uncharacterized protein</fullName>
    </submittedName>
</protein>
<evidence type="ECO:0000313" key="1">
    <source>
        <dbReference type="EMBL" id="EXB54730.1"/>
    </source>
</evidence>